<feature type="compositionally biased region" description="Low complexity" evidence="2">
    <location>
        <begin position="191"/>
        <end position="204"/>
    </location>
</feature>
<dbReference type="GO" id="GO:0004222">
    <property type="term" value="F:metalloendopeptidase activity"/>
    <property type="evidence" value="ECO:0007669"/>
    <property type="project" value="TreeGrafter"/>
</dbReference>
<dbReference type="Gene3D" id="2.70.70.10">
    <property type="entry name" value="Glucose Permease (Domain IIA)"/>
    <property type="match status" value="1"/>
</dbReference>
<dbReference type="InterPro" id="IPR050570">
    <property type="entry name" value="Cell_wall_metabolism_enzyme"/>
</dbReference>
<dbReference type="Pfam" id="PF01551">
    <property type="entry name" value="Peptidase_M23"/>
    <property type="match status" value="1"/>
</dbReference>
<feature type="region of interest" description="Disordered" evidence="2">
    <location>
        <begin position="191"/>
        <end position="212"/>
    </location>
</feature>
<dbReference type="RefSeq" id="WP_083571276.1">
    <property type="nucleotide sequence ID" value="NZ_FQUH01000029.1"/>
</dbReference>
<dbReference type="AlphaFoldDB" id="A0A1M5H661"/>
<dbReference type="InterPro" id="IPR016047">
    <property type="entry name" value="M23ase_b-sheet_dom"/>
</dbReference>
<gene>
    <name evidence="4" type="ORF">SAMN02745781_04010</name>
</gene>
<protein>
    <submittedName>
        <fullName evidence="4">Septal ring factor EnvC, activator of murein hydrolases AmiA and AmiB</fullName>
    </submittedName>
</protein>
<organism evidence="4 5">
    <name type="scientific">Vibrio gazogenes DSM 21264 = NBRC 103151</name>
    <dbReference type="NCBI Taxonomy" id="1123492"/>
    <lineage>
        <taxon>Bacteria</taxon>
        <taxon>Pseudomonadati</taxon>
        <taxon>Pseudomonadota</taxon>
        <taxon>Gammaproteobacteria</taxon>
        <taxon>Vibrionales</taxon>
        <taxon>Vibrionaceae</taxon>
        <taxon>Vibrio</taxon>
    </lineage>
</organism>
<dbReference type="PANTHER" id="PTHR21666">
    <property type="entry name" value="PEPTIDASE-RELATED"/>
    <property type="match status" value="1"/>
</dbReference>
<accession>A0A1M5H661</accession>
<dbReference type="InterPro" id="IPR011055">
    <property type="entry name" value="Dup_hybrid_motif"/>
</dbReference>
<keyword evidence="5" id="KW-1185">Reference proteome</keyword>
<name>A0A1M5H661_VIBGA</name>
<feature type="domain" description="M23ase beta-sheet core" evidence="3">
    <location>
        <begin position="283"/>
        <end position="376"/>
    </location>
</feature>
<evidence type="ECO:0000256" key="1">
    <source>
        <dbReference type="SAM" id="Coils"/>
    </source>
</evidence>
<dbReference type="FunFam" id="2.70.70.10:FF:000003">
    <property type="entry name" value="Murein hydrolase activator EnvC"/>
    <property type="match status" value="1"/>
</dbReference>
<evidence type="ECO:0000256" key="2">
    <source>
        <dbReference type="SAM" id="MobiDB-lite"/>
    </source>
</evidence>
<keyword evidence="4" id="KW-0378">Hydrolase</keyword>
<sequence length="381" mass="43777">MVPFLTIRSFTLSRYLKPRHISILLLTLLFHLDSYAASKQELQGVKNEISRQQQSLDSQTKQLDNLQNTLKSQELEISSLEKQISQTQSQLNRSTHNLSQLKERIKALAQQKEDQSERLKRLLHTYYITRQSNHLSGLLKDDADEDRISQYYQHLAQARSETINELEQTKQQLAQHERQLTQEQEQIQSLLSQQTQKRNQLQQTQRKRKNTVNKIRSQISGDKNYLAELQRNESRLKAEIAKAAKRSQVPMDGFARQRGKLPWPIKGKLLHRFGTHQTGQIKWKGIVINAAYGQPVKAVYSGSVVFSDYLRGYGLVVLIDHGKGDMTLYGFNQTLLKKEGDKVRAGETIALAGDTGGQPVSSLYFEVRRNSKASNPLRWLQ</sequence>
<feature type="coiled-coil region" evidence="1">
    <location>
        <begin position="35"/>
        <end position="125"/>
    </location>
</feature>
<dbReference type="Gene3D" id="6.10.250.3150">
    <property type="match status" value="1"/>
</dbReference>
<keyword evidence="1" id="KW-0175">Coiled coil</keyword>
<evidence type="ECO:0000313" key="5">
    <source>
        <dbReference type="Proteomes" id="UP000184159"/>
    </source>
</evidence>
<dbReference type="EMBL" id="FQUH01000029">
    <property type="protein sequence ID" value="SHG11477.1"/>
    <property type="molecule type" value="Genomic_DNA"/>
</dbReference>
<dbReference type="SUPFAM" id="SSF51261">
    <property type="entry name" value="Duplicated hybrid motif"/>
    <property type="match status" value="1"/>
</dbReference>
<proteinExistence type="predicted"/>
<reference evidence="5" key="1">
    <citation type="submission" date="2016-11" db="EMBL/GenBank/DDBJ databases">
        <authorList>
            <person name="Varghese N."/>
            <person name="Submissions S."/>
        </authorList>
    </citation>
    <scope>NUCLEOTIDE SEQUENCE [LARGE SCALE GENOMIC DNA]</scope>
    <source>
        <strain evidence="5">DSM 21264</strain>
    </source>
</reference>
<evidence type="ECO:0000259" key="3">
    <source>
        <dbReference type="Pfam" id="PF01551"/>
    </source>
</evidence>
<evidence type="ECO:0000313" key="4">
    <source>
        <dbReference type="EMBL" id="SHG11477.1"/>
    </source>
</evidence>
<dbReference type="CDD" id="cd12797">
    <property type="entry name" value="M23_peptidase"/>
    <property type="match status" value="1"/>
</dbReference>
<dbReference type="Proteomes" id="UP000184159">
    <property type="component" value="Unassembled WGS sequence"/>
</dbReference>
<dbReference type="PANTHER" id="PTHR21666:SF270">
    <property type="entry name" value="MUREIN HYDROLASE ACTIVATOR ENVC"/>
    <property type="match status" value="1"/>
</dbReference>